<accession>A0AAV7LM34</accession>
<dbReference type="Proteomes" id="UP001066276">
    <property type="component" value="Chromosome 11"/>
</dbReference>
<dbReference type="EMBL" id="JANPWB010000015">
    <property type="protein sequence ID" value="KAJ1092078.1"/>
    <property type="molecule type" value="Genomic_DNA"/>
</dbReference>
<feature type="coiled-coil region" evidence="1">
    <location>
        <begin position="82"/>
        <end position="109"/>
    </location>
</feature>
<organism evidence="2 3">
    <name type="scientific">Pleurodeles waltl</name>
    <name type="common">Iberian ribbed newt</name>
    <dbReference type="NCBI Taxonomy" id="8319"/>
    <lineage>
        <taxon>Eukaryota</taxon>
        <taxon>Metazoa</taxon>
        <taxon>Chordata</taxon>
        <taxon>Craniata</taxon>
        <taxon>Vertebrata</taxon>
        <taxon>Euteleostomi</taxon>
        <taxon>Amphibia</taxon>
        <taxon>Batrachia</taxon>
        <taxon>Caudata</taxon>
        <taxon>Salamandroidea</taxon>
        <taxon>Salamandridae</taxon>
        <taxon>Pleurodelinae</taxon>
        <taxon>Pleurodeles</taxon>
    </lineage>
</organism>
<dbReference type="PANTHER" id="PTHR11505">
    <property type="entry name" value="L1 TRANSPOSABLE ELEMENT-RELATED"/>
    <property type="match status" value="1"/>
</dbReference>
<keyword evidence="1" id="KW-0175">Coiled coil</keyword>
<dbReference type="InterPro" id="IPR004244">
    <property type="entry name" value="Transposase_22"/>
</dbReference>
<dbReference type="AlphaFoldDB" id="A0AAV7LM34"/>
<reference evidence="2" key="1">
    <citation type="journal article" date="2022" name="bioRxiv">
        <title>Sequencing and chromosome-scale assembly of the giantPleurodeles waltlgenome.</title>
        <authorList>
            <person name="Brown T."/>
            <person name="Elewa A."/>
            <person name="Iarovenko S."/>
            <person name="Subramanian E."/>
            <person name="Araus A.J."/>
            <person name="Petzold A."/>
            <person name="Susuki M."/>
            <person name="Suzuki K.-i.T."/>
            <person name="Hayashi T."/>
            <person name="Toyoda A."/>
            <person name="Oliveira C."/>
            <person name="Osipova E."/>
            <person name="Leigh N.D."/>
            <person name="Simon A."/>
            <person name="Yun M.H."/>
        </authorList>
    </citation>
    <scope>NUCLEOTIDE SEQUENCE</scope>
    <source>
        <strain evidence="2">20211129_DDA</strain>
        <tissue evidence="2">Liver</tissue>
    </source>
</reference>
<evidence type="ECO:0000313" key="2">
    <source>
        <dbReference type="EMBL" id="KAJ1092078.1"/>
    </source>
</evidence>
<evidence type="ECO:0000313" key="3">
    <source>
        <dbReference type="Proteomes" id="UP001066276"/>
    </source>
</evidence>
<proteinExistence type="predicted"/>
<gene>
    <name evidence="2" type="ORF">NDU88_005192</name>
</gene>
<evidence type="ECO:0000256" key="1">
    <source>
        <dbReference type="SAM" id="Coils"/>
    </source>
</evidence>
<keyword evidence="3" id="KW-1185">Reference proteome</keyword>
<protein>
    <submittedName>
        <fullName evidence="2">Uncharacterized protein</fullName>
    </submittedName>
</protein>
<dbReference type="Gene3D" id="3.30.70.1820">
    <property type="entry name" value="L1 transposable element, RRM domain"/>
    <property type="match status" value="1"/>
</dbReference>
<comment type="caution">
    <text evidence="2">The sequence shown here is derived from an EMBL/GenBank/DDBJ whole genome shotgun (WGS) entry which is preliminary data.</text>
</comment>
<name>A0AAV7LM34_PLEWA</name>
<sequence>MAAQGTPPCPATSLADPRTVYATDRILQGNTSVGRHLEAMDFKISDRSTASTSIQADIPCFQVTVTDLDLRLTTVVDHIAALPERDREMQSLQEKITDLEDRKRRDNVHFFGIPEHKEGSDIKVFLKTFLPELTGLDFSPPLEFQRAHRTGPLHEATSGWPRPIIACFLCHGQARQVISTANSQGPYFLEGHEIRVAADFSRLTNEKQKASLALQQQLRKLEIKFGLFESALVVYPG</sequence>